<evidence type="ECO:0000313" key="2">
    <source>
        <dbReference type="EMBL" id="KAK7538175.1"/>
    </source>
</evidence>
<gene>
    <name evidence="2" type="ORF">J3D65DRAFT_621205</name>
</gene>
<dbReference type="RefSeq" id="XP_066655862.1">
    <property type="nucleotide sequence ID" value="XM_066799932.1"/>
</dbReference>
<evidence type="ECO:0000313" key="3">
    <source>
        <dbReference type="Proteomes" id="UP001360953"/>
    </source>
</evidence>
<organism evidence="2 3">
    <name type="scientific">Phyllosticta citribraziliensis</name>
    <dbReference type="NCBI Taxonomy" id="989973"/>
    <lineage>
        <taxon>Eukaryota</taxon>
        <taxon>Fungi</taxon>
        <taxon>Dikarya</taxon>
        <taxon>Ascomycota</taxon>
        <taxon>Pezizomycotina</taxon>
        <taxon>Dothideomycetes</taxon>
        <taxon>Dothideomycetes incertae sedis</taxon>
        <taxon>Botryosphaeriales</taxon>
        <taxon>Phyllostictaceae</taxon>
        <taxon>Phyllosticta</taxon>
    </lineage>
</organism>
<feature type="region of interest" description="Disordered" evidence="1">
    <location>
        <begin position="19"/>
        <end position="100"/>
    </location>
</feature>
<dbReference type="Proteomes" id="UP001360953">
    <property type="component" value="Unassembled WGS sequence"/>
</dbReference>
<reference evidence="2 3" key="1">
    <citation type="submission" date="2024-04" db="EMBL/GenBank/DDBJ databases">
        <title>Phyllosticta paracitricarpa is synonymous to the EU quarantine fungus P. citricarpa based on phylogenomic analyses.</title>
        <authorList>
            <consortium name="Lawrence Berkeley National Laboratory"/>
            <person name="Van ingen-buijs V.A."/>
            <person name="Van westerhoven A.C."/>
            <person name="Haridas S."/>
            <person name="Skiadas P."/>
            <person name="Martin F."/>
            <person name="Groenewald J.Z."/>
            <person name="Crous P.W."/>
            <person name="Seidl M.F."/>
        </authorList>
    </citation>
    <scope>NUCLEOTIDE SEQUENCE [LARGE SCALE GENOMIC DNA]</scope>
    <source>
        <strain evidence="2 3">CPC 17464</strain>
    </source>
</reference>
<evidence type="ECO:0000256" key="1">
    <source>
        <dbReference type="SAM" id="MobiDB-lite"/>
    </source>
</evidence>
<dbReference type="EMBL" id="JBBPEH010000005">
    <property type="protein sequence ID" value="KAK7538175.1"/>
    <property type="molecule type" value="Genomic_DNA"/>
</dbReference>
<dbReference type="GeneID" id="92032838"/>
<keyword evidence="3" id="KW-1185">Reference proteome</keyword>
<accession>A0ABR1LTR8</accession>
<name>A0ABR1LTR8_9PEZI</name>
<comment type="caution">
    <text evidence="2">The sequence shown here is derived from an EMBL/GenBank/DDBJ whole genome shotgun (WGS) entry which is preliminary data.</text>
</comment>
<sequence length="453" mass="52187">MASLFKGLSKAFWGVFSTSDPREATKQQAATLVNGEPILQTSRKRPLDNETEDLEPNKRAFLHRLNDSRRAQQGFQDGLYQDDGENPNFDDGQFDDAEPLSDQPYIKSEEYDNDEPHEQPYVKLEEVGDEYEYFDEPHPSSAEVPANQFSTPERQYLSRADDGGMRDRLQSTVQKKLWLQKEREQRERDAEKLRSQGMSEDTVQIHKRIGMRGMIPCFPSTWAYTLNTLDRVHFTSNSSEAFVKSLYDNDFRAVKAFQRLMSLGAWARDAVTNEEHTSPNRKPEKLIRREIGSYIKWAFKDGQVYGSDYVPTIGVYSAPLGADLDEFQNRVTLDLFVMKQAWRLKLREESEFQGRDLDAMLPVPDVYGIAIVDTEVRFVVLDDVEDQESGQLREEPFVRIFSQLDFARPDYDFWNAQAVALLVVHCRNNMVELEEIIREGPNAEGDVEASSIF</sequence>
<proteinExistence type="predicted"/>
<protein>
    <submittedName>
        <fullName evidence="2">Uncharacterized protein</fullName>
    </submittedName>
</protein>